<evidence type="ECO:0000256" key="9">
    <source>
        <dbReference type="ARBA" id="ARBA00022692"/>
    </source>
</evidence>
<dbReference type="STRING" id="595536.GCA_000178815_03331"/>
<dbReference type="InterPro" id="IPR029044">
    <property type="entry name" value="Nucleotide-diphossugar_trans"/>
</dbReference>
<dbReference type="CDD" id="cd04191">
    <property type="entry name" value="Glucan_BSP_MdoH"/>
    <property type="match status" value="1"/>
</dbReference>
<dbReference type="SUPFAM" id="SSF53448">
    <property type="entry name" value="Nucleotide-diphospho-sugar transferases"/>
    <property type="match status" value="1"/>
</dbReference>
<dbReference type="NCBIfam" id="NF003956">
    <property type="entry name" value="PRK05454.1-3"/>
    <property type="match status" value="1"/>
</dbReference>
<evidence type="ECO:0000256" key="1">
    <source>
        <dbReference type="ARBA" id="ARBA00004429"/>
    </source>
</evidence>
<keyword evidence="10 13" id="KW-1133">Transmembrane helix</keyword>
<evidence type="ECO:0000256" key="8">
    <source>
        <dbReference type="ARBA" id="ARBA00022679"/>
    </source>
</evidence>
<feature type="transmembrane region" description="Helical" evidence="13">
    <location>
        <begin position="61"/>
        <end position="80"/>
    </location>
</feature>
<evidence type="ECO:0000256" key="5">
    <source>
        <dbReference type="ARBA" id="ARBA00022475"/>
    </source>
</evidence>
<keyword evidence="16" id="KW-1185">Reference proteome</keyword>
<proteinExistence type="inferred from homology"/>
<evidence type="ECO:0000256" key="7">
    <source>
        <dbReference type="ARBA" id="ARBA00022676"/>
    </source>
</evidence>
<comment type="similarity">
    <text evidence="3">Belongs to the glycosyltransferase 2 family. OpgH subfamily.</text>
</comment>
<keyword evidence="9 13" id="KW-0812">Transmembrane</keyword>
<dbReference type="PANTHER" id="PTHR43867">
    <property type="entry name" value="CELLULOSE SYNTHASE CATALYTIC SUBUNIT A [UDP-FORMING]"/>
    <property type="match status" value="1"/>
</dbReference>
<reference evidence="16" key="1">
    <citation type="submission" date="2017-10" db="EMBL/GenBank/DDBJ databases">
        <title>Completed PacBio SMRT sequence of Methylosinus trichosporium OB3b reveals presence of a third large plasmid.</title>
        <authorList>
            <person name="Charles T.C."/>
            <person name="Lynch M.D.J."/>
            <person name="Heil J.R."/>
            <person name="Cheng J."/>
        </authorList>
    </citation>
    <scope>NUCLEOTIDE SEQUENCE [LARGE SCALE GENOMIC DNA]</scope>
    <source>
        <strain evidence="16">OB3b</strain>
    </source>
</reference>
<keyword evidence="11 13" id="KW-0472">Membrane</keyword>
<feature type="transmembrane region" description="Helical" evidence="13">
    <location>
        <begin position="100"/>
        <end position="128"/>
    </location>
</feature>
<evidence type="ECO:0000256" key="10">
    <source>
        <dbReference type="ARBA" id="ARBA00022989"/>
    </source>
</evidence>
<evidence type="ECO:0000256" key="6">
    <source>
        <dbReference type="ARBA" id="ARBA00022519"/>
    </source>
</evidence>
<dbReference type="EMBL" id="CP023737">
    <property type="protein sequence ID" value="ATQ68030.1"/>
    <property type="molecule type" value="Genomic_DNA"/>
</dbReference>
<dbReference type="PANTHER" id="PTHR43867:SF5">
    <property type="entry name" value="GLUCANS BIOSYNTHESIS GLUCOSYLTRANSFERASE H"/>
    <property type="match status" value="1"/>
</dbReference>
<feature type="transmembrane region" description="Helical" evidence="13">
    <location>
        <begin position="467"/>
        <end position="488"/>
    </location>
</feature>
<evidence type="ECO:0000256" key="3">
    <source>
        <dbReference type="ARBA" id="ARBA00009337"/>
    </source>
</evidence>
<dbReference type="NCBIfam" id="NF003962">
    <property type="entry name" value="PRK05454.2-5"/>
    <property type="match status" value="1"/>
</dbReference>
<evidence type="ECO:0000256" key="13">
    <source>
        <dbReference type="SAM" id="Phobius"/>
    </source>
</evidence>
<feature type="transmembrane region" description="Helical" evidence="13">
    <location>
        <begin position="584"/>
        <end position="603"/>
    </location>
</feature>
<evidence type="ECO:0000256" key="4">
    <source>
        <dbReference type="ARBA" id="ARBA00020585"/>
    </source>
</evidence>
<dbReference type="Proteomes" id="UP000230709">
    <property type="component" value="Chromosome"/>
</dbReference>
<dbReference type="InterPro" id="IPR050321">
    <property type="entry name" value="Glycosyltr_2/OpgH_subfam"/>
</dbReference>
<dbReference type="RefSeq" id="WP_004448157.1">
    <property type="nucleotide sequence ID" value="NZ_ADVE02000001.1"/>
</dbReference>
<accession>A0A2D2CZ73</accession>
<organism evidence="15 16">
    <name type="scientific">Methylosinus trichosporium (strain ATCC 35070 / NCIMB 11131 / UNIQEM 75 / OB3b)</name>
    <dbReference type="NCBI Taxonomy" id="595536"/>
    <lineage>
        <taxon>Bacteria</taxon>
        <taxon>Pseudomonadati</taxon>
        <taxon>Pseudomonadota</taxon>
        <taxon>Alphaproteobacteria</taxon>
        <taxon>Hyphomicrobiales</taxon>
        <taxon>Methylocystaceae</taxon>
        <taxon>Methylosinus</taxon>
    </lineage>
</organism>
<evidence type="ECO:0000256" key="11">
    <source>
        <dbReference type="ARBA" id="ARBA00023136"/>
    </source>
</evidence>
<dbReference type="Pfam" id="PF13632">
    <property type="entry name" value="Glyco_trans_2_3"/>
    <property type="match status" value="1"/>
</dbReference>
<keyword evidence="5" id="KW-1003">Cell membrane</keyword>
<keyword evidence="6" id="KW-0997">Cell inner membrane</keyword>
<dbReference type="GO" id="GO:0005886">
    <property type="term" value="C:plasma membrane"/>
    <property type="evidence" value="ECO:0007669"/>
    <property type="project" value="UniProtKB-SubCell"/>
</dbReference>
<dbReference type="NCBIfam" id="NF003958">
    <property type="entry name" value="PRK05454.2-1"/>
    <property type="match status" value="1"/>
</dbReference>
<comment type="subcellular location">
    <subcellularLocation>
        <location evidence="1">Cell inner membrane</location>
        <topology evidence="1">Multi-pass membrane protein</topology>
    </subcellularLocation>
</comment>
<name>A0A2D2CZ73_METT3</name>
<protein>
    <recommendedName>
        <fullName evidence="4">Glucans biosynthesis glucosyltransferase H</fullName>
    </recommendedName>
</protein>
<evidence type="ECO:0000313" key="15">
    <source>
        <dbReference type="EMBL" id="ATQ68030.1"/>
    </source>
</evidence>
<evidence type="ECO:0000256" key="12">
    <source>
        <dbReference type="SAM" id="MobiDB-lite"/>
    </source>
</evidence>
<evidence type="ECO:0000256" key="2">
    <source>
        <dbReference type="ARBA" id="ARBA00005001"/>
    </source>
</evidence>
<feature type="domain" description="Glycosyltransferase 2-like" evidence="14">
    <location>
        <begin position="242"/>
        <end position="438"/>
    </location>
</feature>
<dbReference type="KEGG" id="mtw:CQW49_09115"/>
<comment type="pathway">
    <text evidence="2">Glycan metabolism; osmoregulated periplasmic glucan (OPG) biosynthesis.</text>
</comment>
<gene>
    <name evidence="15" type="ORF">CQW49_09115</name>
</gene>
<keyword evidence="7" id="KW-0328">Glycosyltransferase</keyword>
<feature type="compositionally biased region" description="Low complexity" evidence="12">
    <location>
        <begin position="1"/>
        <end position="10"/>
    </location>
</feature>
<sequence>MDALALTLAEPLPPPEDAPRLADPAAAPPTPPEQRLDMPTQKLWRFAARERRRLAAPELRYTPWISRLVAFGGGLALTVYGGLEMYGVIDVGGVTTLKWALLALFVLNFSWIALAFASAVVGFFTLLVSRRPPPAPERLQSRTAVVMPIYNEAPSRVFGALQAILQDVEATGLGDHFDWFFLSDTTNPDIWIAEERAFVAMRRRLGPKARVYYRRREKNISRKAGNIADFVTRWGGAYPQMVVLDADSLMAGETILRLAAAMEADPDAGIIQTLPLIINRNTLFARVQQFAARIYGPVIAAGLSQWMGRDGNYWGHNAIIRTEAFAHHCGLPDLKGRPPFGGHILSHDFVEAALIRRAGYAVYMMPTLGGSYEESPPSLIDLSIRDRRWCQGNLQHSRVLWARGFHWASRQHFLTGIFGYLTSPLWLCQLLVGIALVFQASYFRPEYFTSQFTLFPVWPRFDAERSLALFALTMAILLAPKGFGLILAMVDKETRRGSGGVLMLLVSTLFEVLMSALLAPIMMLIQTGHVFHILFGFDTGWDPQRRDDGSVPFKFIVKRHQWHVALGLLTLVAGLMISPSLVAWMSPTIAGLILAIFISWITGQRWLGLVFRRAGVLVTPEETTTPPIARRGRALHRLLARGGQDEVNGLIALHADPDLRALHEDWLPARPPRVRGQISADRAMAEGKLADAETLEEAVEWLDRRERLVVLSDRALLGMLARLPSRPKPGESAAG</sequence>
<keyword evidence="8 15" id="KW-0808">Transferase</keyword>
<dbReference type="InterPro" id="IPR001173">
    <property type="entry name" value="Glyco_trans_2-like"/>
</dbReference>
<feature type="region of interest" description="Disordered" evidence="12">
    <location>
        <begin position="1"/>
        <end position="36"/>
    </location>
</feature>
<feature type="transmembrane region" description="Helical" evidence="13">
    <location>
        <begin position="500"/>
        <end position="518"/>
    </location>
</feature>
<dbReference type="GO" id="GO:0016758">
    <property type="term" value="F:hexosyltransferase activity"/>
    <property type="evidence" value="ECO:0007669"/>
    <property type="project" value="TreeGrafter"/>
</dbReference>
<feature type="transmembrane region" description="Helical" evidence="13">
    <location>
        <begin position="562"/>
        <end position="578"/>
    </location>
</feature>
<dbReference type="AlphaFoldDB" id="A0A2D2CZ73"/>
<evidence type="ECO:0000259" key="14">
    <source>
        <dbReference type="Pfam" id="PF13632"/>
    </source>
</evidence>
<evidence type="ECO:0000313" key="16">
    <source>
        <dbReference type="Proteomes" id="UP000230709"/>
    </source>
</evidence>
<dbReference type="Gene3D" id="3.90.550.10">
    <property type="entry name" value="Spore Coat Polysaccharide Biosynthesis Protein SpsA, Chain A"/>
    <property type="match status" value="1"/>
</dbReference>
<feature type="transmembrane region" description="Helical" evidence="13">
    <location>
        <begin position="413"/>
        <end position="438"/>
    </location>
</feature>